<evidence type="ECO:0000256" key="2">
    <source>
        <dbReference type="SAM" id="Phobius"/>
    </source>
</evidence>
<keyword evidence="2" id="KW-1133">Transmembrane helix</keyword>
<gene>
    <name evidence="3" type="primary">AVEN_205268_1</name>
    <name evidence="3" type="ORF">NPIL_555471</name>
</gene>
<comment type="caution">
    <text evidence="3">The sequence shown here is derived from an EMBL/GenBank/DDBJ whole genome shotgun (WGS) entry which is preliminary data.</text>
</comment>
<sequence length="175" mass="18885">MLDTDRWQYRDSVRVHYSTIIFRQVALERNTFLTVRSDQIVRQSSSSTSRGAYSCPRIVGAVDAVALAGPDDLSVEGGVMLASVLGSLAALASMAVTLALCYLFWRKRSAAKEAKDELEPLQVGAPTPSQGTPNKGTQQGNKANNKSVVELTRHNVEDRLYQGAAAAASSLSLDR</sequence>
<feature type="region of interest" description="Disordered" evidence="1">
    <location>
        <begin position="116"/>
        <end position="149"/>
    </location>
</feature>
<proteinExistence type="predicted"/>
<dbReference type="OrthoDB" id="6433422at2759"/>
<feature type="transmembrane region" description="Helical" evidence="2">
    <location>
        <begin position="79"/>
        <end position="105"/>
    </location>
</feature>
<name>A0A8X6TWN5_NEPPI</name>
<evidence type="ECO:0000313" key="4">
    <source>
        <dbReference type="Proteomes" id="UP000887013"/>
    </source>
</evidence>
<keyword evidence="2" id="KW-0812">Transmembrane</keyword>
<dbReference type="Proteomes" id="UP000887013">
    <property type="component" value="Unassembled WGS sequence"/>
</dbReference>
<protein>
    <submittedName>
        <fullName evidence="3">Uncharacterized protein</fullName>
    </submittedName>
</protein>
<keyword evidence="2" id="KW-0472">Membrane</keyword>
<evidence type="ECO:0000313" key="3">
    <source>
        <dbReference type="EMBL" id="GFT54350.1"/>
    </source>
</evidence>
<keyword evidence="4" id="KW-1185">Reference proteome</keyword>
<accession>A0A8X6TWN5</accession>
<evidence type="ECO:0000256" key="1">
    <source>
        <dbReference type="SAM" id="MobiDB-lite"/>
    </source>
</evidence>
<organism evidence="3 4">
    <name type="scientific">Nephila pilipes</name>
    <name type="common">Giant wood spider</name>
    <name type="synonym">Nephila maculata</name>
    <dbReference type="NCBI Taxonomy" id="299642"/>
    <lineage>
        <taxon>Eukaryota</taxon>
        <taxon>Metazoa</taxon>
        <taxon>Ecdysozoa</taxon>
        <taxon>Arthropoda</taxon>
        <taxon>Chelicerata</taxon>
        <taxon>Arachnida</taxon>
        <taxon>Araneae</taxon>
        <taxon>Araneomorphae</taxon>
        <taxon>Entelegynae</taxon>
        <taxon>Araneoidea</taxon>
        <taxon>Nephilidae</taxon>
        <taxon>Nephila</taxon>
    </lineage>
</organism>
<dbReference type="AlphaFoldDB" id="A0A8X6TWN5"/>
<reference evidence="3" key="1">
    <citation type="submission" date="2020-08" db="EMBL/GenBank/DDBJ databases">
        <title>Multicomponent nature underlies the extraordinary mechanical properties of spider dragline silk.</title>
        <authorList>
            <person name="Kono N."/>
            <person name="Nakamura H."/>
            <person name="Mori M."/>
            <person name="Yoshida Y."/>
            <person name="Ohtoshi R."/>
            <person name="Malay A.D."/>
            <person name="Moran D.A.P."/>
            <person name="Tomita M."/>
            <person name="Numata K."/>
            <person name="Arakawa K."/>
        </authorList>
    </citation>
    <scope>NUCLEOTIDE SEQUENCE</scope>
</reference>
<dbReference type="EMBL" id="BMAW01066290">
    <property type="protein sequence ID" value="GFT54350.1"/>
    <property type="molecule type" value="Genomic_DNA"/>
</dbReference>
<feature type="compositionally biased region" description="Polar residues" evidence="1">
    <location>
        <begin position="127"/>
        <end position="147"/>
    </location>
</feature>